<accession>E4SGZ8</accession>
<feature type="transmembrane region" description="Helical" evidence="1">
    <location>
        <begin position="7"/>
        <end position="29"/>
    </location>
</feature>
<dbReference type="RefSeq" id="WP_013431095.1">
    <property type="nucleotide sequence ID" value="NC_014720.1"/>
</dbReference>
<dbReference type="Proteomes" id="UP000006835">
    <property type="component" value="Chromosome"/>
</dbReference>
<dbReference type="KEGG" id="ckn:Calkro_2185"/>
<dbReference type="PATRIC" id="fig|632348.3.peg.2300"/>
<dbReference type="HOGENOM" id="CLU_670275_0_0_9"/>
<name>E4SGZ8_CALK2</name>
<dbReference type="Pfam" id="PF13646">
    <property type="entry name" value="HEAT_2"/>
    <property type="match status" value="1"/>
</dbReference>
<evidence type="ECO:0000313" key="2">
    <source>
        <dbReference type="EMBL" id="ADQ47023.1"/>
    </source>
</evidence>
<evidence type="ECO:0000256" key="1">
    <source>
        <dbReference type="SAM" id="Phobius"/>
    </source>
</evidence>
<evidence type="ECO:0008006" key="4">
    <source>
        <dbReference type="Google" id="ProtNLM"/>
    </source>
</evidence>
<proteinExistence type="predicted"/>
<dbReference type="SUPFAM" id="SSF48371">
    <property type="entry name" value="ARM repeat"/>
    <property type="match status" value="1"/>
</dbReference>
<keyword evidence="1" id="KW-1133">Transmembrane helix</keyword>
<keyword evidence="3" id="KW-1185">Reference proteome</keyword>
<keyword evidence="1" id="KW-0472">Membrane</keyword>
<dbReference type="EMBL" id="CP002330">
    <property type="protein sequence ID" value="ADQ47023.1"/>
    <property type="molecule type" value="Genomic_DNA"/>
</dbReference>
<dbReference type="AlphaFoldDB" id="E4SGZ8"/>
<dbReference type="InterPro" id="IPR016024">
    <property type="entry name" value="ARM-type_fold"/>
</dbReference>
<keyword evidence="1" id="KW-0812">Transmembrane</keyword>
<sequence length="411" mass="48008">MIDNINFVILCVIIIVILLVITSGVVFLYKVINSIRQEKIKQIFKNNSENVYDVITGKKNVIDSSNIYILSDVINIYYSWVNGEEKKQLYIALKKLNFFDIAIKMVQKGNKVQKLRFAKVISIVGEEDELKTLLKISIKEPYLIDTTAEAIFKNIDEIQNLNVFKPYLKTIFLNIDKYTDSVRRRIEFFAVYGGEKIKDIILYVIKENPSDKVLISCLNIFSEIAALEDLEHIDFLINHPSPEVRSAFCRVIEKVGCRNCKEKLETLIKNEKINFVKLRALRALSNVSPKGSLKYLLASLEDDWFYMRDFARKMLSEFGPVILNDLLKFYYTTNDKFARDKIREVFYSPVNFDYIIKSALNYRNEQEKDLALEIIKILKSSNPHCFYQRMKDEGFEYLITEKEVVNNECDI</sequence>
<dbReference type="OrthoDB" id="1714658at2"/>
<protein>
    <recommendedName>
        <fullName evidence="4">PBS lyase HEAT domain protein repeat-containing protein</fullName>
    </recommendedName>
</protein>
<reference evidence="2 3" key="2">
    <citation type="journal article" date="2011" name="J. Bacteriol.">
        <title>Complete genome sequences for the anaerobic, extremely thermophilic plant biomass-degrading bacteria Caldicellulosiruptor hydrothermalis, Caldicellulosiruptor kristjanssonii, Caldicellulosiruptor kronotskyensis, Caldicellulosiruptor owensenis, and Caldicellulosiruptor lactoaceticus.</title>
        <authorList>
            <person name="Blumer-Schuette S.E."/>
            <person name="Ozdemir I."/>
            <person name="Mistry D."/>
            <person name="Lucas S."/>
            <person name="Lapidus A."/>
            <person name="Cheng J.F."/>
            <person name="Goodwin L.A."/>
            <person name="Pitluck S."/>
            <person name="Land M.L."/>
            <person name="Hauser L.J."/>
            <person name="Woyke T."/>
            <person name="Mikhailova N."/>
            <person name="Pati A."/>
            <person name="Kyrpides N.C."/>
            <person name="Ivanova N."/>
            <person name="Detter J.C."/>
            <person name="Walston-Davenport K."/>
            <person name="Han S."/>
            <person name="Adams M.W."/>
            <person name="Kelly R.M."/>
        </authorList>
    </citation>
    <scope>NUCLEOTIDE SEQUENCE [LARGE SCALE GENOMIC DNA]</scope>
    <source>
        <strain evidence="3">DSM 18902 / VKM B-2412 / 2002</strain>
    </source>
</reference>
<evidence type="ECO:0000313" key="3">
    <source>
        <dbReference type="Proteomes" id="UP000006835"/>
    </source>
</evidence>
<dbReference type="InterPro" id="IPR011989">
    <property type="entry name" value="ARM-like"/>
</dbReference>
<dbReference type="Gene3D" id="1.25.10.10">
    <property type="entry name" value="Leucine-rich Repeat Variant"/>
    <property type="match status" value="1"/>
</dbReference>
<gene>
    <name evidence="2" type="ordered locus">Calkro_2185</name>
</gene>
<reference key="1">
    <citation type="submission" date="2010-11" db="EMBL/GenBank/DDBJ databases">
        <title>Complete sequence of Caldicellulosiruptor kronotskyensis 2002.</title>
        <authorList>
            <consortium name="US DOE Joint Genome Institute"/>
            <person name="Lucas S."/>
            <person name="Copeland A."/>
            <person name="Lapidus A."/>
            <person name="Cheng J.-F."/>
            <person name="Bruce D."/>
            <person name="Goodwin L."/>
            <person name="Pitluck S."/>
            <person name="Davenport K."/>
            <person name="Detter J.C."/>
            <person name="Han C."/>
            <person name="Tapia R."/>
            <person name="Land M."/>
            <person name="Hauser L."/>
            <person name="Jeffries C."/>
            <person name="Kyrpides N."/>
            <person name="Ivanova N."/>
            <person name="Mikhailova N."/>
            <person name="Blumer-Schuette S.E."/>
            <person name="Kelly R.M."/>
            <person name="Woyke T."/>
        </authorList>
    </citation>
    <scope>NUCLEOTIDE SEQUENCE</scope>
    <source>
        <strain>2002</strain>
    </source>
</reference>
<organism evidence="2 3">
    <name type="scientific">Caldicellulosiruptor kronotskyensis (strain DSM 18902 / VKM B-2412 / 2002)</name>
    <dbReference type="NCBI Taxonomy" id="632348"/>
    <lineage>
        <taxon>Bacteria</taxon>
        <taxon>Bacillati</taxon>
        <taxon>Bacillota</taxon>
        <taxon>Bacillota incertae sedis</taxon>
        <taxon>Caldicellulosiruptorales</taxon>
        <taxon>Caldicellulosiruptoraceae</taxon>
        <taxon>Caldicellulosiruptor</taxon>
    </lineage>
</organism>